<proteinExistence type="predicted"/>
<organism evidence="1 2">
    <name type="scientific">Rhodovarius crocodyli</name>
    <dbReference type="NCBI Taxonomy" id="1979269"/>
    <lineage>
        <taxon>Bacteria</taxon>
        <taxon>Pseudomonadati</taxon>
        <taxon>Pseudomonadota</taxon>
        <taxon>Alphaproteobacteria</taxon>
        <taxon>Acetobacterales</taxon>
        <taxon>Roseomonadaceae</taxon>
        <taxon>Rhodovarius</taxon>
    </lineage>
</organism>
<evidence type="ECO:0000313" key="1">
    <source>
        <dbReference type="EMBL" id="RVT96346.1"/>
    </source>
</evidence>
<dbReference type="Proteomes" id="UP000282957">
    <property type="component" value="Unassembled WGS sequence"/>
</dbReference>
<evidence type="ECO:0000313" key="2">
    <source>
        <dbReference type="Proteomes" id="UP000282957"/>
    </source>
</evidence>
<name>A0A437MFE5_9PROT</name>
<keyword evidence="2" id="KW-1185">Reference proteome</keyword>
<dbReference type="AlphaFoldDB" id="A0A437MFE5"/>
<dbReference type="OrthoDB" id="9828427at2"/>
<protein>
    <submittedName>
        <fullName evidence="1">Uncharacterized protein</fullName>
    </submittedName>
</protein>
<dbReference type="EMBL" id="SACL01000004">
    <property type="protein sequence ID" value="RVT96346.1"/>
    <property type="molecule type" value="Genomic_DNA"/>
</dbReference>
<dbReference type="RefSeq" id="WP_127788278.1">
    <property type="nucleotide sequence ID" value="NZ_SACL01000004.1"/>
</dbReference>
<sequence length="138" mass="15143">MFRQGEIMNTLKLALTTLGIMFLGVAVFAYASGGQSPWPVQAPFDRYIDIGSSQGTWQLERDLARMHPQGSDAPALLSRLRASGMDCMIQPGTTEQYACTYRQPRDYRSVASIEVDITTRNGGRVVDSLTPAVSSPVR</sequence>
<comment type="caution">
    <text evidence="1">The sequence shown here is derived from an EMBL/GenBank/DDBJ whole genome shotgun (WGS) entry which is preliminary data.</text>
</comment>
<gene>
    <name evidence="1" type="ORF">EOD42_14665</name>
</gene>
<accession>A0A437MFE5</accession>
<reference evidence="1 2" key="1">
    <citation type="submission" date="2019-01" db="EMBL/GenBank/DDBJ databases">
        <authorList>
            <person name="Chen W.-M."/>
        </authorList>
    </citation>
    <scope>NUCLEOTIDE SEQUENCE [LARGE SCALE GENOMIC DNA]</scope>
    <source>
        <strain evidence="1 2">CCP-6</strain>
    </source>
</reference>